<evidence type="ECO:0008006" key="3">
    <source>
        <dbReference type="Google" id="ProtNLM"/>
    </source>
</evidence>
<gene>
    <name evidence="1" type="ORF">J2Z83_002737</name>
</gene>
<dbReference type="RefSeq" id="WP_209463720.1">
    <property type="nucleotide sequence ID" value="NZ_CP110224.1"/>
</dbReference>
<name>A0ABS4IJI1_9BACI</name>
<accession>A0ABS4IJI1</accession>
<comment type="caution">
    <text evidence="1">The sequence shown here is derived from an EMBL/GenBank/DDBJ whole genome shotgun (WGS) entry which is preliminary data.</text>
</comment>
<organism evidence="1 2">
    <name type="scientific">Virgibacillus natechei</name>
    <dbReference type="NCBI Taxonomy" id="1216297"/>
    <lineage>
        <taxon>Bacteria</taxon>
        <taxon>Bacillati</taxon>
        <taxon>Bacillota</taxon>
        <taxon>Bacilli</taxon>
        <taxon>Bacillales</taxon>
        <taxon>Bacillaceae</taxon>
        <taxon>Virgibacillus</taxon>
    </lineage>
</organism>
<evidence type="ECO:0000313" key="1">
    <source>
        <dbReference type="EMBL" id="MBP1970601.1"/>
    </source>
</evidence>
<reference evidence="1 2" key="1">
    <citation type="submission" date="2021-03" db="EMBL/GenBank/DDBJ databases">
        <title>Genomic Encyclopedia of Type Strains, Phase IV (KMG-IV): sequencing the most valuable type-strain genomes for metagenomic binning, comparative biology and taxonomic classification.</title>
        <authorList>
            <person name="Goeker M."/>
        </authorList>
    </citation>
    <scope>NUCLEOTIDE SEQUENCE [LARGE SCALE GENOMIC DNA]</scope>
    <source>
        <strain evidence="1 2">DSM 25609</strain>
    </source>
</reference>
<dbReference type="EMBL" id="JAGGKX010000015">
    <property type="protein sequence ID" value="MBP1970601.1"/>
    <property type="molecule type" value="Genomic_DNA"/>
</dbReference>
<sequence length="341" mass="39015">MLFTYFRNEYLNAGREDELQEITKSISEDKIDELKERLNNKVITSKEKLEEEMVMIYAYLYMGDKGVEGIDVERDDRAKFDAYLILLNNYHSAMDDNVVAEVDMLNYEKDPNDISGHFFETALQTAEFDPASREVMSEEEFRDYKFDPNNPIVKTFDLTEVTYYSSASSTALYQHLANEGLAEKEANYTSNFITEEVINRIISEVGKGADSIQTWIEFQSGKQELEEAITIGDSQKAAAFLGMEFSISQNRSVPGLQHGTDVQLYPTETTYAIVDRWQTVHEINSSIPYPKNHIASQNWYKVSDFLSDNNTQIDDDILDYITNETPSDNPTVEAAITKDNN</sequence>
<keyword evidence="2" id="KW-1185">Reference proteome</keyword>
<proteinExistence type="predicted"/>
<dbReference type="Proteomes" id="UP001519345">
    <property type="component" value="Unassembled WGS sequence"/>
</dbReference>
<protein>
    <recommendedName>
        <fullName evidence="3">PpiC domain-containing protein</fullName>
    </recommendedName>
</protein>
<evidence type="ECO:0000313" key="2">
    <source>
        <dbReference type="Proteomes" id="UP001519345"/>
    </source>
</evidence>